<organism evidence="1 2">
    <name type="scientific">Paraburkholderia franconis</name>
    <dbReference type="NCBI Taxonomy" id="2654983"/>
    <lineage>
        <taxon>Bacteria</taxon>
        <taxon>Pseudomonadati</taxon>
        <taxon>Pseudomonadota</taxon>
        <taxon>Betaproteobacteria</taxon>
        <taxon>Burkholderiales</taxon>
        <taxon>Burkholderiaceae</taxon>
        <taxon>Paraburkholderia</taxon>
    </lineage>
</organism>
<dbReference type="RefSeq" id="WP_152758360.1">
    <property type="nucleotide sequence ID" value="NZ_WHNP01000009.1"/>
</dbReference>
<proteinExistence type="predicted"/>
<name>A0A7X1N9K1_9BURK</name>
<accession>A0A7X1N9K1</accession>
<dbReference type="Proteomes" id="UP000484381">
    <property type="component" value="Unassembled WGS sequence"/>
</dbReference>
<sequence length="134" mass="15184">MASSNAILTPFTMPRPIAAFVGGANALILAPAQPMPTAAFCADGRGECRRSSLEHLDQRFSKISVQRAGRSSAKMRRSRHHAFYIEHTFNPYLLRQLYIRTRSDQKSFFRLSHRGKHDDTDDFAGFHLLECALF</sequence>
<protein>
    <submittedName>
        <fullName evidence="1">Uncharacterized protein</fullName>
    </submittedName>
</protein>
<keyword evidence="2" id="KW-1185">Reference proteome</keyword>
<dbReference type="AlphaFoldDB" id="A0A7X1N9K1"/>
<dbReference type="EMBL" id="WHNP01000009">
    <property type="protein sequence ID" value="MPW17749.1"/>
    <property type="molecule type" value="Genomic_DNA"/>
</dbReference>
<reference evidence="1 2" key="1">
    <citation type="submission" date="2019-10" db="EMBL/GenBank/DDBJ databases">
        <title>Paraburkholderia sp. isolated from nodules of Mimosa pudica from Brazilian Atlantic Forest soils.</title>
        <authorList>
            <person name="Paulitsch F."/>
            <person name="Hungria M."/>
            <person name="Dall'Agnol R."/>
        </authorList>
    </citation>
    <scope>NUCLEOTIDE SEQUENCE [LARGE SCALE GENOMIC DNA]</scope>
    <source>
        <strain evidence="1 2">CNPSo 3157</strain>
    </source>
</reference>
<evidence type="ECO:0000313" key="2">
    <source>
        <dbReference type="Proteomes" id="UP000484381"/>
    </source>
</evidence>
<gene>
    <name evidence="1" type="ORF">GCT13_12590</name>
</gene>
<evidence type="ECO:0000313" key="1">
    <source>
        <dbReference type="EMBL" id="MPW17749.1"/>
    </source>
</evidence>
<comment type="caution">
    <text evidence="1">The sequence shown here is derived from an EMBL/GenBank/DDBJ whole genome shotgun (WGS) entry which is preliminary data.</text>
</comment>